<dbReference type="InParanoid" id="D8QJ34"/>
<evidence type="ECO:0008006" key="4">
    <source>
        <dbReference type="Google" id="ProtNLM"/>
    </source>
</evidence>
<dbReference type="Gene3D" id="3.40.50.150">
    <property type="entry name" value="Vaccinia Virus protein VP39"/>
    <property type="match status" value="1"/>
</dbReference>
<dbReference type="PANTHER" id="PTHR45036">
    <property type="entry name" value="METHYLTRANSFERASE LIKE 7B"/>
    <property type="match status" value="1"/>
</dbReference>
<evidence type="ECO:0000256" key="1">
    <source>
        <dbReference type="SAM" id="MobiDB-lite"/>
    </source>
</evidence>
<dbReference type="InterPro" id="IPR052356">
    <property type="entry name" value="Thiol_S-MT"/>
</dbReference>
<accession>D8QJ34</accession>
<dbReference type="PANTHER" id="PTHR45036:SF1">
    <property type="entry name" value="METHYLTRANSFERASE LIKE 7A"/>
    <property type="match status" value="1"/>
</dbReference>
<evidence type="ECO:0000313" key="2">
    <source>
        <dbReference type="EMBL" id="EFI92151.1"/>
    </source>
</evidence>
<dbReference type="eggNOG" id="KOG4300">
    <property type="taxonomic scope" value="Eukaryota"/>
</dbReference>
<dbReference type="OMA" id="NQIHRYD"/>
<feature type="region of interest" description="Disordered" evidence="1">
    <location>
        <begin position="210"/>
        <end position="239"/>
    </location>
</feature>
<evidence type="ECO:0000313" key="3">
    <source>
        <dbReference type="Proteomes" id="UP000007431"/>
    </source>
</evidence>
<sequence length="274" mass="29678">MARIWEQYGPGTDQNSRAEKEKLIRPYAKGVVVDAGAGHGVSALYLDRNKVTKYVAVEPNLAMHDYIRRTAASAGFSEDDGSLVVLGCGIEDVAAICAALRSNKAADTDERSADTNAPHANLAGPCADTIISVLTLCSIPNPRATIRALVHGLLAPGGTFLFYEHVLSHRADVAWWQRFWAPVWRVPFDGCRLDQPTHLWIAEAGDVDASQAGDRDASDADDDSKGGAGNDGKRRLSCEGEGGSLWAIQETWGKEGETEDTLFWHQAGRFVKRS</sequence>
<dbReference type="SUPFAM" id="SSF53335">
    <property type="entry name" value="S-adenosyl-L-methionine-dependent methyltransferases"/>
    <property type="match status" value="1"/>
</dbReference>
<protein>
    <recommendedName>
        <fullName evidence="4">Methyltransferase type 11 domain-containing protein</fullName>
    </recommendedName>
</protein>
<dbReference type="EMBL" id="GL377313">
    <property type="protein sequence ID" value="EFI92151.1"/>
    <property type="molecule type" value="Genomic_DNA"/>
</dbReference>
<dbReference type="AlphaFoldDB" id="D8QJ34"/>
<dbReference type="Proteomes" id="UP000007431">
    <property type="component" value="Unassembled WGS sequence"/>
</dbReference>
<dbReference type="VEuPathDB" id="FungiDB:SCHCODRAFT_0237989"/>
<dbReference type="RefSeq" id="XP_003027054.1">
    <property type="nucleotide sequence ID" value="XM_003027008.1"/>
</dbReference>
<proteinExistence type="predicted"/>
<dbReference type="GeneID" id="9593799"/>
<dbReference type="STRING" id="578458.D8QJ34"/>
<dbReference type="Pfam" id="PF13489">
    <property type="entry name" value="Methyltransf_23"/>
    <property type="match status" value="1"/>
</dbReference>
<dbReference type="OrthoDB" id="540004at2759"/>
<reference evidence="2 3" key="1">
    <citation type="journal article" date="2010" name="Nat. Biotechnol.">
        <title>Genome sequence of the model mushroom Schizophyllum commune.</title>
        <authorList>
            <person name="Ohm R.A."/>
            <person name="de Jong J.F."/>
            <person name="Lugones L.G."/>
            <person name="Aerts A."/>
            <person name="Kothe E."/>
            <person name="Stajich J.E."/>
            <person name="de Vries R.P."/>
            <person name="Record E."/>
            <person name="Levasseur A."/>
            <person name="Baker S.E."/>
            <person name="Bartholomew K.A."/>
            <person name="Coutinho P.M."/>
            <person name="Erdmann S."/>
            <person name="Fowler T.J."/>
            <person name="Gathman A.C."/>
            <person name="Lombard V."/>
            <person name="Henrissat B."/>
            <person name="Knabe N."/>
            <person name="Kuees U."/>
            <person name="Lilly W.W."/>
            <person name="Lindquist E."/>
            <person name="Lucas S."/>
            <person name="Magnuson J.K."/>
            <person name="Piumi F."/>
            <person name="Raudaskoski M."/>
            <person name="Salamov A."/>
            <person name="Schmutz J."/>
            <person name="Schwarze F.W.M.R."/>
            <person name="vanKuyk P.A."/>
            <person name="Horton J.S."/>
            <person name="Grigoriev I.V."/>
            <person name="Woesten H.A.B."/>
        </authorList>
    </citation>
    <scope>NUCLEOTIDE SEQUENCE [LARGE SCALE GENOMIC DNA]</scope>
    <source>
        <strain evidence="3">H4-8 / FGSC 9210</strain>
    </source>
</reference>
<dbReference type="VEuPathDB" id="FungiDB:SCHCODRAFT_02603371"/>
<name>D8QJ34_SCHCM</name>
<dbReference type="KEGG" id="scm:SCHCO_0237989"/>
<dbReference type="HOGENOM" id="CLU_037990_6_2_1"/>
<organism evidence="3">
    <name type="scientific">Schizophyllum commune (strain H4-8 / FGSC 9210)</name>
    <name type="common">Split gill fungus</name>
    <dbReference type="NCBI Taxonomy" id="578458"/>
    <lineage>
        <taxon>Eukaryota</taxon>
        <taxon>Fungi</taxon>
        <taxon>Dikarya</taxon>
        <taxon>Basidiomycota</taxon>
        <taxon>Agaricomycotina</taxon>
        <taxon>Agaricomycetes</taxon>
        <taxon>Agaricomycetidae</taxon>
        <taxon>Agaricales</taxon>
        <taxon>Schizophyllaceae</taxon>
        <taxon>Schizophyllum</taxon>
    </lineage>
</organism>
<keyword evidence="3" id="KW-1185">Reference proteome</keyword>
<dbReference type="InterPro" id="IPR029063">
    <property type="entry name" value="SAM-dependent_MTases_sf"/>
</dbReference>
<gene>
    <name evidence="2" type="ORF">SCHCODRAFT_237989</name>
</gene>